<dbReference type="PANTHER" id="PTHR38459:SF1">
    <property type="entry name" value="PROPHAGE BACTOPRENOL-LINKED GLUCOSE TRANSLOCASE HOMOLOG"/>
    <property type="match status" value="1"/>
</dbReference>
<evidence type="ECO:0000256" key="6">
    <source>
        <dbReference type="SAM" id="Phobius"/>
    </source>
</evidence>
<dbReference type="InterPro" id="IPR007267">
    <property type="entry name" value="GtrA_DPMS_TM"/>
</dbReference>
<evidence type="ECO:0000256" key="2">
    <source>
        <dbReference type="ARBA" id="ARBA00009399"/>
    </source>
</evidence>
<name>A0A3A3G6F6_9BURK</name>
<keyword evidence="9" id="KW-1185">Reference proteome</keyword>
<comment type="caution">
    <text evidence="8">The sequence shown here is derived from an EMBL/GenBank/DDBJ whole genome shotgun (WGS) entry which is preliminary data.</text>
</comment>
<evidence type="ECO:0000256" key="3">
    <source>
        <dbReference type="ARBA" id="ARBA00022692"/>
    </source>
</evidence>
<evidence type="ECO:0000313" key="8">
    <source>
        <dbReference type="EMBL" id="RJG03404.1"/>
    </source>
</evidence>
<dbReference type="GO" id="GO:0005886">
    <property type="term" value="C:plasma membrane"/>
    <property type="evidence" value="ECO:0007669"/>
    <property type="project" value="TreeGrafter"/>
</dbReference>
<dbReference type="EMBL" id="QYUQ01000002">
    <property type="protein sequence ID" value="RJG03404.1"/>
    <property type="molecule type" value="Genomic_DNA"/>
</dbReference>
<dbReference type="RefSeq" id="WP_119786898.1">
    <property type="nucleotide sequence ID" value="NZ_QYUQ01000002.1"/>
</dbReference>
<evidence type="ECO:0000313" key="9">
    <source>
        <dbReference type="Proteomes" id="UP000266327"/>
    </source>
</evidence>
<comment type="subcellular location">
    <subcellularLocation>
        <location evidence="1">Membrane</location>
        <topology evidence="1">Multi-pass membrane protein</topology>
    </subcellularLocation>
</comment>
<proteinExistence type="inferred from homology"/>
<evidence type="ECO:0000256" key="4">
    <source>
        <dbReference type="ARBA" id="ARBA00022989"/>
    </source>
</evidence>
<evidence type="ECO:0000259" key="7">
    <source>
        <dbReference type="Pfam" id="PF04138"/>
    </source>
</evidence>
<keyword evidence="3 6" id="KW-0812">Transmembrane</keyword>
<reference evidence="9" key="1">
    <citation type="submission" date="2018-09" db="EMBL/GenBank/DDBJ databases">
        <authorList>
            <person name="Zhu H."/>
        </authorList>
    </citation>
    <scope>NUCLEOTIDE SEQUENCE [LARGE SCALE GENOMIC DNA]</scope>
    <source>
        <strain evidence="9">K1S02-23</strain>
    </source>
</reference>
<keyword evidence="5 6" id="KW-0472">Membrane</keyword>
<accession>A0A3A3G6F6</accession>
<dbReference type="GO" id="GO:0000271">
    <property type="term" value="P:polysaccharide biosynthetic process"/>
    <property type="evidence" value="ECO:0007669"/>
    <property type="project" value="InterPro"/>
</dbReference>
<dbReference type="AlphaFoldDB" id="A0A3A3G6F6"/>
<sequence length="130" mass="14296">MADLFRQFVRFLGVGCISAIGHYGLLILLVQVAGVAAVPASSAGALLGAWINYSLNYRFTFRSSKRHAESVSKFAVVALIGLLLNTLFMWIGVDRLGLHYLLSQVLTTGLVMVWSFVANRFWTFHAGDSK</sequence>
<feature type="transmembrane region" description="Helical" evidence="6">
    <location>
        <begin position="74"/>
        <end position="93"/>
    </location>
</feature>
<organism evidence="8 9">
    <name type="scientific">Noviherbaspirillum sedimenti</name>
    <dbReference type="NCBI Taxonomy" id="2320865"/>
    <lineage>
        <taxon>Bacteria</taxon>
        <taxon>Pseudomonadati</taxon>
        <taxon>Pseudomonadota</taxon>
        <taxon>Betaproteobacteria</taxon>
        <taxon>Burkholderiales</taxon>
        <taxon>Oxalobacteraceae</taxon>
        <taxon>Noviherbaspirillum</taxon>
    </lineage>
</organism>
<comment type="similarity">
    <text evidence="2">Belongs to the GtrA family.</text>
</comment>
<dbReference type="InterPro" id="IPR051401">
    <property type="entry name" value="GtrA_CellWall_Glycosyl"/>
</dbReference>
<feature type="transmembrane region" description="Helical" evidence="6">
    <location>
        <begin position="99"/>
        <end position="122"/>
    </location>
</feature>
<feature type="transmembrane region" description="Helical" evidence="6">
    <location>
        <begin position="12"/>
        <end position="30"/>
    </location>
</feature>
<protein>
    <submittedName>
        <fullName evidence="8">GtrA family protein</fullName>
    </submittedName>
</protein>
<dbReference type="OrthoDB" id="5296904at2"/>
<keyword evidence="4 6" id="KW-1133">Transmembrane helix</keyword>
<gene>
    <name evidence="8" type="ORF">D3878_18875</name>
</gene>
<dbReference type="Proteomes" id="UP000266327">
    <property type="component" value="Unassembled WGS sequence"/>
</dbReference>
<evidence type="ECO:0000256" key="5">
    <source>
        <dbReference type="ARBA" id="ARBA00023136"/>
    </source>
</evidence>
<feature type="transmembrane region" description="Helical" evidence="6">
    <location>
        <begin position="36"/>
        <end position="53"/>
    </location>
</feature>
<feature type="domain" description="GtrA/DPMS transmembrane" evidence="7">
    <location>
        <begin position="10"/>
        <end position="124"/>
    </location>
</feature>
<dbReference type="Pfam" id="PF04138">
    <property type="entry name" value="GtrA_DPMS_TM"/>
    <property type="match status" value="1"/>
</dbReference>
<dbReference type="PANTHER" id="PTHR38459">
    <property type="entry name" value="PROPHAGE BACTOPRENOL-LINKED GLUCOSE TRANSLOCASE HOMOLOG"/>
    <property type="match status" value="1"/>
</dbReference>
<evidence type="ECO:0000256" key="1">
    <source>
        <dbReference type="ARBA" id="ARBA00004141"/>
    </source>
</evidence>